<dbReference type="Proteomes" id="UP001172083">
    <property type="component" value="Unassembled WGS sequence"/>
</dbReference>
<evidence type="ECO:0000256" key="3">
    <source>
        <dbReference type="ARBA" id="ARBA00024247"/>
    </source>
</evidence>
<dbReference type="SUPFAM" id="SSF54285">
    <property type="entry name" value="MoaD/ThiS"/>
    <property type="match status" value="1"/>
</dbReference>
<dbReference type="InterPro" id="IPR016155">
    <property type="entry name" value="Mopterin_synth/thiamin_S_b"/>
</dbReference>
<proteinExistence type="inferred from homology"/>
<keyword evidence="1" id="KW-0547">Nucleotide-binding</keyword>
<dbReference type="PANTHER" id="PTHR33359">
    <property type="entry name" value="MOLYBDOPTERIN SYNTHASE SULFUR CARRIER SUBUNIT"/>
    <property type="match status" value="1"/>
</dbReference>
<evidence type="ECO:0000256" key="1">
    <source>
        <dbReference type="ARBA" id="ARBA00022741"/>
    </source>
</evidence>
<dbReference type="InterPro" id="IPR044672">
    <property type="entry name" value="MOCS2A"/>
</dbReference>
<dbReference type="EMBL" id="JAUJEB010000014">
    <property type="protein sequence ID" value="MDN5217167.1"/>
    <property type="molecule type" value="Genomic_DNA"/>
</dbReference>
<dbReference type="Gene3D" id="3.10.20.30">
    <property type="match status" value="1"/>
</dbReference>
<dbReference type="Pfam" id="PF02597">
    <property type="entry name" value="ThiS"/>
    <property type="match status" value="1"/>
</dbReference>
<accession>A0ABT8LH88</accession>
<organism evidence="4 5">
    <name type="scientific">Agaribacillus aureus</name>
    <dbReference type="NCBI Taxonomy" id="3051825"/>
    <lineage>
        <taxon>Bacteria</taxon>
        <taxon>Pseudomonadati</taxon>
        <taxon>Bacteroidota</taxon>
        <taxon>Cytophagia</taxon>
        <taxon>Cytophagales</taxon>
        <taxon>Splendidivirgaceae</taxon>
        <taxon>Agaribacillus</taxon>
    </lineage>
</organism>
<dbReference type="InterPro" id="IPR003749">
    <property type="entry name" value="ThiS/MoaD-like"/>
</dbReference>
<comment type="similarity">
    <text evidence="2">Belongs to the MoaD family.</text>
</comment>
<evidence type="ECO:0000313" key="4">
    <source>
        <dbReference type="EMBL" id="MDN5217167.1"/>
    </source>
</evidence>
<evidence type="ECO:0000256" key="2">
    <source>
        <dbReference type="ARBA" id="ARBA00024200"/>
    </source>
</evidence>
<keyword evidence="5" id="KW-1185">Reference proteome</keyword>
<name>A0ABT8LH88_9BACT</name>
<protein>
    <recommendedName>
        <fullName evidence="3">Molybdopterin synthase sulfur carrier subunit</fullName>
    </recommendedName>
</protein>
<dbReference type="PANTHER" id="PTHR33359:SF1">
    <property type="entry name" value="MOLYBDOPTERIN SYNTHASE SULFUR CARRIER SUBUNIT"/>
    <property type="match status" value="1"/>
</dbReference>
<dbReference type="InterPro" id="IPR012675">
    <property type="entry name" value="Beta-grasp_dom_sf"/>
</dbReference>
<evidence type="ECO:0000313" key="5">
    <source>
        <dbReference type="Proteomes" id="UP001172083"/>
    </source>
</evidence>
<dbReference type="CDD" id="cd00754">
    <property type="entry name" value="Ubl_MoaD"/>
    <property type="match status" value="1"/>
</dbReference>
<gene>
    <name evidence="4" type="ORF">QQ020_34160</name>
</gene>
<dbReference type="RefSeq" id="WP_346762504.1">
    <property type="nucleotide sequence ID" value="NZ_JAUJEB010000014.1"/>
</dbReference>
<sequence length="80" mass="8782">MELQVIMFGIARDIVGDSKLKLELDEGASVGALKKHLIDGYPEMGRLKSISFAVNTEYVDDNYQLSDKEEIIIIPPVSGG</sequence>
<comment type="caution">
    <text evidence="4">The sequence shown here is derived from an EMBL/GenBank/DDBJ whole genome shotgun (WGS) entry which is preliminary data.</text>
</comment>
<reference evidence="4" key="1">
    <citation type="submission" date="2023-06" db="EMBL/GenBank/DDBJ databases">
        <title>Genomic of Agaribacillus aureum.</title>
        <authorList>
            <person name="Wang G."/>
        </authorList>
    </citation>
    <scope>NUCLEOTIDE SEQUENCE</scope>
    <source>
        <strain evidence="4">BMA12</strain>
    </source>
</reference>